<dbReference type="Proteomes" id="UP001153069">
    <property type="component" value="Unassembled WGS sequence"/>
</dbReference>
<feature type="transmembrane region" description="Helical" evidence="6">
    <location>
        <begin position="260"/>
        <end position="281"/>
    </location>
</feature>
<keyword evidence="7" id="KW-0732">Signal</keyword>
<dbReference type="OrthoDB" id="423427at2759"/>
<feature type="transmembrane region" description="Helical" evidence="6">
    <location>
        <begin position="137"/>
        <end position="162"/>
    </location>
</feature>
<gene>
    <name evidence="8" type="ORF">SEMRO_1367_G266730.1</name>
</gene>
<keyword evidence="4 6" id="KW-1133">Transmembrane helix</keyword>
<feature type="transmembrane region" description="Helical" evidence="6">
    <location>
        <begin position="219"/>
        <end position="239"/>
    </location>
</feature>
<dbReference type="EMBL" id="CAICTM010001365">
    <property type="protein sequence ID" value="CAB9523019.1"/>
    <property type="molecule type" value="Genomic_DNA"/>
</dbReference>
<comment type="similarity">
    <text evidence="2">Belongs to the multi antimicrobial extrusion (MATE) (TC 2.A.66.1) family.</text>
</comment>
<dbReference type="GO" id="GO:0016020">
    <property type="term" value="C:membrane"/>
    <property type="evidence" value="ECO:0007669"/>
    <property type="project" value="UniProtKB-SubCell"/>
</dbReference>
<evidence type="ECO:0000313" key="8">
    <source>
        <dbReference type="EMBL" id="CAB9523019.1"/>
    </source>
</evidence>
<feature type="signal peptide" evidence="7">
    <location>
        <begin position="1"/>
        <end position="26"/>
    </location>
</feature>
<feature type="transmembrane region" description="Helical" evidence="6">
    <location>
        <begin position="364"/>
        <end position="388"/>
    </location>
</feature>
<evidence type="ECO:0000313" key="9">
    <source>
        <dbReference type="Proteomes" id="UP001153069"/>
    </source>
</evidence>
<dbReference type="Pfam" id="PF01554">
    <property type="entry name" value="MatE"/>
    <property type="match status" value="1"/>
</dbReference>
<dbReference type="GO" id="GO:0015297">
    <property type="term" value="F:antiporter activity"/>
    <property type="evidence" value="ECO:0007669"/>
    <property type="project" value="InterPro"/>
</dbReference>
<evidence type="ECO:0000256" key="4">
    <source>
        <dbReference type="ARBA" id="ARBA00022989"/>
    </source>
</evidence>
<accession>A0A9N8EQ10</accession>
<evidence type="ECO:0000256" key="3">
    <source>
        <dbReference type="ARBA" id="ARBA00022692"/>
    </source>
</evidence>
<proteinExistence type="inferred from homology"/>
<name>A0A9N8EQ10_9STRA</name>
<dbReference type="InterPro" id="IPR002528">
    <property type="entry name" value="MATE_fam"/>
</dbReference>
<feature type="chain" id="PRO_5040462965" evidence="7">
    <location>
        <begin position="27"/>
        <end position="613"/>
    </location>
</feature>
<evidence type="ECO:0000256" key="2">
    <source>
        <dbReference type="ARBA" id="ARBA00010199"/>
    </source>
</evidence>
<sequence length="613" mass="65663">MSLLSCNSQSATIFLVLCLATTRSQAFSTGRPLSLQPQNARHSIPGRAPVDVFYVDEESSEEQQLITASPIGEALESFQLNKELILDPDQVYQQQQQQPVLVDTETEELIRQQQELSSALSEHDIPPLPTMTDLRKFALPCFGLLLSGPLLSLVDTMFVGLASTTSVELAALGPATTLFDCLTWFLSFLNVATTNLYSSALAKGSTEEAEGVVRTGSRVGLTIGLGIMTILITFCKPILAGYMGPKAAATPGILAGASTYLTIRALSMPSFLLLGVLQSALLGAKDSVTPLKAIGYSTIVNIVGDWFLVNQLGMGLKGAAIATTAAQWAATIALIIPARKKLMESGKLGLLNLKRKSAISVKQFLSFSAPVILLLAGKLGVFGFLTQAAARVPGTTTPLASHQIILSLFLFLCPFVEVINQTAQTFLPPFYAPVKDHVAKMKQSDATYKQKDDQVVGKWNAASDKVCNTFLKSCFVIAATVATAGAVVPMSLGHTLTGDVAVQQALPALAKFLWWATFLMGPMSATEGILLARNKAWFLAIMYMVSTAVFPTALFTFGTGSIAGVWTCFCLFQAYRATLQTIRVTGVTPKKILNKTAQVLSAPFVRRHHGLAV</sequence>
<feature type="transmembrane region" description="Helical" evidence="6">
    <location>
        <begin position="400"/>
        <end position="419"/>
    </location>
</feature>
<comment type="caution">
    <text evidence="8">The sequence shown here is derived from an EMBL/GenBank/DDBJ whole genome shotgun (WGS) entry which is preliminary data.</text>
</comment>
<feature type="transmembrane region" description="Helical" evidence="6">
    <location>
        <begin position="512"/>
        <end position="532"/>
    </location>
</feature>
<dbReference type="GO" id="GO:0042910">
    <property type="term" value="F:xenobiotic transmembrane transporter activity"/>
    <property type="evidence" value="ECO:0007669"/>
    <property type="project" value="InterPro"/>
</dbReference>
<organism evidence="8 9">
    <name type="scientific">Seminavis robusta</name>
    <dbReference type="NCBI Taxonomy" id="568900"/>
    <lineage>
        <taxon>Eukaryota</taxon>
        <taxon>Sar</taxon>
        <taxon>Stramenopiles</taxon>
        <taxon>Ochrophyta</taxon>
        <taxon>Bacillariophyta</taxon>
        <taxon>Bacillariophyceae</taxon>
        <taxon>Bacillariophycidae</taxon>
        <taxon>Naviculales</taxon>
        <taxon>Naviculaceae</taxon>
        <taxon>Seminavis</taxon>
    </lineage>
</organism>
<dbReference type="InterPro" id="IPR044644">
    <property type="entry name" value="DinF-like"/>
</dbReference>
<feature type="transmembrane region" description="Helical" evidence="6">
    <location>
        <begin position="169"/>
        <end position="189"/>
    </location>
</feature>
<feature type="transmembrane region" description="Helical" evidence="6">
    <location>
        <begin position="470"/>
        <end position="492"/>
    </location>
</feature>
<protein>
    <submittedName>
        <fullName evidence="8">Protein DETOXIFICATION</fullName>
    </submittedName>
</protein>
<keyword evidence="5 6" id="KW-0472">Membrane</keyword>
<dbReference type="PANTHER" id="PTHR42893:SF9">
    <property type="entry name" value="PROTEIN DETOXIFICATION 46, CHLOROPLASTIC"/>
    <property type="match status" value="1"/>
</dbReference>
<evidence type="ECO:0000256" key="5">
    <source>
        <dbReference type="ARBA" id="ARBA00023136"/>
    </source>
</evidence>
<evidence type="ECO:0000256" key="7">
    <source>
        <dbReference type="SAM" id="SignalP"/>
    </source>
</evidence>
<evidence type="ECO:0000256" key="1">
    <source>
        <dbReference type="ARBA" id="ARBA00004141"/>
    </source>
</evidence>
<dbReference type="PANTHER" id="PTHR42893">
    <property type="entry name" value="PROTEIN DETOXIFICATION 44, CHLOROPLASTIC-RELATED"/>
    <property type="match status" value="1"/>
</dbReference>
<feature type="transmembrane region" description="Helical" evidence="6">
    <location>
        <begin position="539"/>
        <end position="566"/>
    </location>
</feature>
<evidence type="ECO:0000256" key="6">
    <source>
        <dbReference type="SAM" id="Phobius"/>
    </source>
</evidence>
<comment type="subcellular location">
    <subcellularLocation>
        <location evidence="1">Membrane</location>
        <topology evidence="1">Multi-pass membrane protein</topology>
    </subcellularLocation>
</comment>
<reference evidence="8" key="1">
    <citation type="submission" date="2020-06" db="EMBL/GenBank/DDBJ databases">
        <authorList>
            <consortium name="Plant Systems Biology data submission"/>
        </authorList>
    </citation>
    <scope>NUCLEOTIDE SEQUENCE</scope>
    <source>
        <strain evidence="8">D6</strain>
    </source>
</reference>
<feature type="transmembrane region" description="Helical" evidence="6">
    <location>
        <begin position="318"/>
        <end position="338"/>
    </location>
</feature>
<dbReference type="AlphaFoldDB" id="A0A9N8EQ10"/>
<keyword evidence="9" id="KW-1185">Reference proteome</keyword>
<keyword evidence="3 6" id="KW-0812">Transmembrane</keyword>